<protein>
    <recommendedName>
        <fullName evidence="4">MsrB domain-containing protein</fullName>
    </recommendedName>
</protein>
<feature type="compositionally biased region" description="Low complexity" evidence="1">
    <location>
        <begin position="53"/>
        <end position="63"/>
    </location>
</feature>
<accession>A0A7J7MDY8</accession>
<organism evidence="2 3">
    <name type="scientific">Kingdonia uniflora</name>
    <dbReference type="NCBI Taxonomy" id="39325"/>
    <lineage>
        <taxon>Eukaryota</taxon>
        <taxon>Viridiplantae</taxon>
        <taxon>Streptophyta</taxon>
        <taxon>Embryophyta</taxon>
        <taxon>Tracheophyta</taxon>
        <taxon>Spermatophyta</taxon>
        <taxon>Magnoliopsida</taxon>
        <taxon>Ranunculales</taxon>
        <taxon>Circaeasteraceae</taxon>
        <taxon>Kingdonia</taxon>
    </lineage>
</organism>
<gene>
    <name evidence="2" type="ORF">GIB67_034803</name>
</gene>
<sequence>MVLKLNSVNSLPTSYLSPSELNRFLLKSHLHHHHQFVFSSVLRKSLLLSPSLHAMGSSPSSSSAQKPDNTTQEAGKVDYASISNDEWKKRLTSEQFYITRKKGTERAFSGYGSVTHHRAIFLTRFLIFCFSTKTC</sequence>
<dbReference type="OrthoDB" id="44061at2759"/>
<dbReference type="EMBL" id="JACGCM010001586">
    <property type="protein sequence ID" value="KAF6153081.1"/>
    <property type="molecule type" value="Genomic_DNA"/>
</dbReference>
<feature type="compositionally biased region" description="Polar residues" evidence="1">
    <location>
        <begin position="64"/>
        <end position="73"/>
    </location>
</feature>
<dbReference type="SUPFAM" id="SSF51316">
    <property type="entry name" value="Mss4-like"/>
    <property type="match status" value="1"/>
</dbReference>
<comment type="caution">
    <text evidence="2">The sequence shown here is derived from an EMBL/GenBank/DDBJ whole genome shotgun (WGS) entry which is preliminary data.</text>
</comment>
<proteinExistence type="predicted"/>
<keyword evidence="3" id="KW-1185">Reference proteome</keyword>
<dbReference type="AlphaFoldDB" id="A0A7J7MDY8"/>
<evidence type="ECO:0000313" key="3">
    <source>
        <dbReference type="Proteomes" id="UP000541444"/>
    </source>
</evidence>
<dbReference type="Gene3D" id="2.170.150.20">
    <property type="entry name" value="Peptide methionine sulfoxide reductase"/>
    <property type="match status" value="1"/>
</dbReference>
<evidence type="ECO:0008006" key="4">
    <source>
        <dbReference type="Google" id="ProtNLM"/>
    </source>
</evidence>
<reference evidence="2 3" key="1">
    <citation type="journal article" date="2020" name="IScience">
        <title>Genome Sequencing of the Endangered Kingdonia uniflora (Circaeasteraceae, Ranunculales) Reveals Potential Mechanisms of Evolutionary Specialization.</title>
        <authorList>
            <person name="Sun Y."/>
            <person name="Deng T."/>
            <person name="Zhang A."/>
            <person name="Moore M.J."/>
            <person name="Landis J.B."/>
            <person name="Lin N."/>
            <person name="Zhang H."/>
            <person name="Zhang X."/>
            <person name="Huang J."/>
            <person name="Zhang X."/>
            <person name="Sun H."/>
            <person name="Wang H."/>
        </authorList>
    </citation>
    <scope>NUCLEOTIDE SEQUENCE [LARGE SCALE GENOMIC DNA]</scope>
    <source>
        <strain evidence="2">TB1705</strain>
        <tissue evidence="2">Leaf</tissue>
    </source>
</reference>
<dbReference type="InterPro" id="IPR011057">
    <property type="entry name" value="Mss4-like_sf"/>
</dbReference>
<feature type="region of interest" description="Disordered" evidence="1">
    <location>
        <begin position="53"/>
        <end position="77"/>
    </location>
</feature>
<evidence type="ECO:0000256" key="1">
    <source>
        <dbReference type="SAM" id="MobiDB-lite"/>
    </source>
</evidence>
<name>A0A7J7MDY8_9MAGN</name>
<dbReference type="Proteomes" id="UP000541444">
    <property type="component" value="Unassembled WGS sequence"/>
</dbReference>
<evidence type="ECO:0000313" key="2">
    <source>
        <dbReference type="EMBL" id="KAF6153081.1"/>
    </source>
</evidence>